<evidence type="ECO:0000256" key="3">
    <source>
        <dbReference type="ARBA" id="ARBA00022461"/>
    </source>
</evidence>
<evidence type="ECO:0000256" key="1">
    <source>
        <dbReference type="ARBA" id="ARBA00004141"/>
    </source>
</evidence>
<evidence type="ECO:0000256" key="2">
    <source>
        <dbReference type="ARBA" id="ARBA00022448"/>
    </source>
</evidence>
<evidence type="ECO:0000256" key="9">
    <source>
        <dbReference type="ARBA" id="ARBA00023201"/>
    </source>
</evidence>
<dbReference type="Proteomes" id="UP000762676">
    <property type="component" value="Unassembled WGS sequence"/>
</dbReference>
<dbReference type="InterPro" id="IPR001873">
    <property type="entry name" value="ENaC"/>
</dbReference>
<evidence type="ECO:0000313" key="14">
    <source>
        <dbReference type="EMBL" id="GFR59721.1"/>
    </source>
</evidence>
<keyword evidence="15" id="KW-1185">Reference proteome</keyword>
<keyword evidence="5 13" id="KW-1133">Transmembrane helix</keyword>
<evidence type="ECO:0000256" key="11">
    <source>
        <dbReference type="RuleBase" id="RU000679"/>
    </source>
</evidence>
<feature type="region of interest" description="Disordered" evidence="12">
    <location>
        <begin position="167"/>
        <end position="204"/>
    </location>
</feature>
<dbReference type="AlphaFoldDB" id="A0AAV4EHE2"/>
<proteinExistence type="inferred from homology"/>
<sequence length="683" mass="76655">MSEKGAMKSVADGASKTDKGFLSESPVHGVSFLQNSNSAAKRAVYLTCILAAVSVTTVGIAFTIRDLVQTSEYTSTYVKVNGIRNFPAVSICNENPVRVSKFASSPSNVEEEERPSSGDINYPPLELQPSRLKRDADFEYNSILFGRRKERMIKRYKNFKSTAAKSDFSFPKESQRPASKQIPLERKRRQAEPVPAENGETSTSLTSRDSFYINHYTTRLSDQERRSYGHQISHMLLKCSYEGTECSHQHFSSFLDPQLGNCYTFHPERVRTNRRGFFSQVGTGLVMELNLEFPEYLPGVAETVGLKIVIGDPKSLILPSGQISGLTLSSGFDSQLDVKVQEHIRSGDCMSYTGEESYGIPDVYFPSDLIGLSNTREVCLVACEQDRLLRLCFCCLYTYPCPKGERLCSEQDATCLSSGRVQNDDETAINSCQRRCKPECNSREYFVSSQTVKWPLAYDESEIWSNINQAYLNDDRMSNRAPIDSSDGVIIPQAVLEGQGEGNELINIETEDARRAKDELSDFQPSSNGATLEEIPSRRRRHAGPDAVDKFGQTRKHSRGSKASSFGKGRNDVHERQKRQAGEYEDEESEIADMPDYTNVALADTVLKFRVRLPTRDVTVHETKHWMSWHRGLAEIGGHMALWAGLSVTALVHASHALFHWLRAFCKYRCGVKQNSNEVMALQ</sequence>
<evidence type="ECO:0000256" key="6">
    <source>
        <dbReference type="ARBA" id="ARBA00023053"/>
    </source>
</evidence>
<keyword evidence="6" id="KW-0915">Sodium</keyword>
<keyword evidence="3 11" id="KW-0894">Sodium channel</keyword>
<evidence type="ECO:0000256" key="12">
    <source>
        <dbReference type="SAM" id="MobiDB-lite"/>
    </source>
</evidence>
<keyword evidence="10 11" id="KW-0407">Ion channel</keyword>
<evidence type="ECO:0000256" key="8">
    <source>
        <dbReference type="ARBA" id="ARBA00023136"/>
    </source>
</evidence>
<accession>A0AAV4EHE2</accession>
<evidence type="ECO:0000256" key="10">
    <source>
        <dbReference type="ARBA" id="ARBA00023303"/>
    </source>
</evidence>
<dbReference type="EMBL" id="BMAT01000103">
    <property type="protein sequence ID" value="GFR59721.1"/>
    <property type="molecule type" value="Genomic_DNA"/>
</dbReference>
<keyword evidence="7 11" id="KW-0406">Ion transport</keyword>
<feature type="region of interest" description="Disordered" evidence="12">
    <location>
        <begin position="516"/>
        <end position="590"/>
    </location>
</feature>
<feature type="compositionally biased region" description="Basic and acidic residues" evidence="12">
    <location>
        <begin position="569"/>
        <end position="582"/>
    </location>
</feature>
<keyword evidence="2 11" id="KW-0813">Transport</keyword>
<keyword evidence="4 11" id="KW-0812">Transmembrane</keyword>
<evidence type="ECO:0000256" key="13">
    <source>
        <dbReference type="SAM" id="Phobius"/>
    </source>
</evidence>
<dbReference type="GO" id="GO:0015280">
    <property type="term" value="F:ligand-gated sodium channel activity"/>
    <property type="evidence" value="ECO:0007669"/>
    <property type="project" value="TreeGrafter"/>
</dbReference>
<evidence type="ECO:0000313" key="15">
    <source>
        <dbReference type="Proteomes" id="UP000762676"/>
    </source>
</evidence>
<evidence type="ECO:0000256" key="7">
    <source>
        <dbReference type="ARBA" id="ARBA00023065"/>
    </source>
</evidence>
<feature type="transmembrane region" description="Helical" evidence="13">
    <location>
        <begin position="43"/>
        <end position="64"/>
    </location>
</feature>
<protein>
    <submittedName>
        <fullName evidence="14">Amiloride-sensitive sodium channel subunit beta</fullName>
    </submittedName>
</protein>
<evidence type="ECO:0000256" key="4">
    <source>
        <dbReference type="ARBA" id="ARBA00022692"/>
    </source>
</evidence>
<name>A0AAV4EHE2_9GAST</name>
<feature type="region of interest" description="Disordered" evidence="12">
    <location>
        <begin position="103"/>
        <end position="126"/>
    </location>
</feature>
<keyword evidence="8 13" id="KW-0472">Membrane</keyword>
<dbReference type="Pfam" id="PF00858">
    <property type="entry name" value="ASC"/>
    <property type="match status" value="1"/>
</dbReference>
<dbReference type="PANTHER" id="PTHR11690:SF227">
    <property type="entry name" value="AMILORIDE-SENSITIVE SODIUM CHANNEL"/>
    <property type="match status" value="1"/>
</dbReference>
<comment type="caution">
    <text evidence="14">The sequence shown here is derived from an EMBL/GenBank/DDBJ whole genome shotgun (WGS) entry which is preliminary data.</text>
</comment>
<dbReference type="PRINTS" id="PR01078">
    <property type="entry name" value="AMINACHANNEL"/>
</dbReference>
<comment type="similarity">
    <text evidence="11">Belongs to the amiloride-sensitive sodium channel (TC 1.A.6) family.</text>
</comment>
<dbReference type="GO" id="GO:0005886">
    <property type="term" value="C:plasma membrane"/>
    <property type="evidence" value="ECO:0007669"/>
    <property type="project" value="TreeGrafter"/>
</dbReference>
<organism evidence="14 15">
    <name type="scientific">Elysia marginata</name>
    <dbReference type="NCBI Taxonomy" id="1093978"/>
    <lineage>
        <taxon>Eukaryota</taxon>
        <taxon>Metazoa</taxon>
        <taxon>Spiralia</taxon>
        <taxon>Lophotrochozoa</taxon>
        <taxon>Mollusca</taxon>
        <taxon>Gastropoda</taxon>
        <taxon>Heterobranchia</taxon>
        <taxon>Euthyneura</taxon>
        <taxon>Panpulmonata</taxon>
        <taxon>Sacoglossa</taxon>
        <taxon>Placobranchoidea</taxon>
        <taxon>Plakobranchidae</taxon>
        <taxon>Elysia</taxon>
    </lineage>
</organism>
<keyword evidence="9 11" id="KW-0739">Sodium transport</keyword>
<reference evidence="14 15" key="1">
    <citation type="journal article" date="2021" name="Elife">
        <title>Chloroplast acquisition without the gene transfer in kleptoplastic sea slugs, Plakobranchus ocellatus.</title>
        <authorList>
            <person name="Maeda T."/>
            <person name="Takahashi S."/>
            <person name="Yoshida T."/>
            <person name="Shimamura S."/>
            <person name="Takaki Y."/>
            <person name="Nagai Y."/>
            <person name="Toyoda A."/>
            <person name="Suzuki Y."/>
            <person name="Arimoto A."/>
            <person name="Ishii H."/>
            <person name="Satoh N."/>
            <person name="Nishiyama T."/>
            <person name="Hasebe M."/>
            <person name="Maruyama T."/>
            <person name="Minagawa J."/>
            <person name="Obokata J."/>
            <person name="Shigenobu S."/>
        </authorList>
    </citation>
    <scope>NUCLEOTIDE SEQUENCE [LARGE SCALE GENOMIC DNA]</scope>
</reference>
<gene>
    <name evidence="14" type="ORF">ElyMa_000061800</name>
</gene>
<dbReference type="PANTHER" id="PTHR11690">
    <property type="entry name" value="AMILORIDE-SENSITIVE SODIUM CHANNEL-RELATED"/>
    <property type="match status" value="1"/>
</dbReference>
<dbReference type="Gene3D" id="2.60.470.10">
    <property type="entry name" value="Acid-sensing ion channels like domains"/>
    <property type="match status" value="1"/>
</dbReference>
<comment type="subcellular location">
    <subcellularLocation>
        <location evidence="1">Membrane</location>
        <topology evidence="1">Multi-pass membrane protein</topology>
    </subcellularLocation>
</comment>
<evidence type="ECO:0000256" key="5">
    <source>
        <dbReference type="ARBA" id="ARBA00022989"/>
    </source>
</evidence>